<reference evidence="1 2" key="1">
    <citation type="submission" date="2016-01" db="EMBL/GenBank/DDBJ databases">
        <authorList>
            <person name="Oliw E.H."/>
        </authorList>
    </citation>
    <scope>NUCLEOTIDE SEQUENCE [LARGE SCALE GENOMIC DNA]</scope>
    <source>
        <strain evidence="1 2">MDcuke</strain>
    </source>
</reference>
<gene>
    <name evidence="1" type="ORF">AV903_03255</name>
</gene>
<accession>A0A345CPH5</accession>
<dbReference type="Proteomes" id="UP000264980">
    <property type="component" value="Chromosome"/>
</dbReference>
<proteinExistence type="predicted"/>
<evidence type="ECO:0000313" key="2">
    <source>
        <dbReference type="Proteomes" id="UP000264980"/>
    </source>
</evidence>
<dbReference type="AlphaFoldDB" id="A0A345CPH5"/>
<organism evidence="1 2">
    <name type="scientific">Erwinia tracheiphila</name>
    <dbReference type="NCBI Taxonomy" id="65700"/>
    <lineage>
        <taxon>Bacteria</taxon>
        <taxon>Pseudomonadati</taxon>
        <taxon>Pseudomonadota</taxon>
        <taxon>Gammaproteobacteria</taxon>
        <taxon>Enterobacterales</taxon>
        <taxon>Erwiniaceae</taxon>
        <taxon>Erwinia</taxon>
    </lineage>
</organism>
<evidence type="ECO:0000313" key="1">
    <source>
        <dbReference type="EMBL" id="AXF75342.1"/>
    </source>
</evidence>
<name>A0A345CPH5_9GAMM</name>
<protein>
    <submittedName>
        <fullName evidence="1">Uncharacterized protein</fullName>
    </submittedName>
</protein>
<sequence>MWQKKRLSVSPSAAGMVCSVLTAHPWVYGLGQSEVSGVYLSPVNAVAWLRQRLNAAPVRQDVTAIMLTAATLGEFISRLAALAAVFPQPAVMQVLRRARTAQSLDSTKMQIPTTSASLPAPCPLSVATLRSAAAAAAAVSGLANAAAVTAADLAVAQAAFTAQRARLINEAQSALAQAQTAAVNVWGVSARQDTGAAARMMNEGIPHADRVFTLAQVFIGNDLAALRAMLGQG</sequence>
<dbReference type="EMBL" id="CP013970">
    <property type="protein sequence ID" value="AXF75342.1"/>
    <property type="molecule type" value="Genomic_DNA"/>
</dbReference>